<protein>
    <recommendedName>
        <fullName evidence="2">DUF6535 domain-containing protein</fullName>
    </recommendedName>
</protein>
<keyword evidence="1" id="KW-0812">Transmembrane</keyword>
<feature type="domain" description="DUF6535" evidence="2">
    <location>
        <begin position="1"/>
        <end position="69"/>
    </location>
</feature>
<dbReference type="Pfam" id="PF20153">
    <property type="entry name" value="DUF6535"/>
    <property type="match status" value="1"/>
</dbReference>
<evidence type="ECO:0000313" key="4">
    <source>
        <dbReference type="Proteomes" id="UP000305067"/>
    </source>
</evidence>
<dbReference type="AlphaFoldDB" id="A0A5C3Q8G8"/>
<evidence type="ECO:0000256" key="1">
    <source>
        <dbReference type="SAM" id="Phobius"/>
    </source>
</evidence>
<evidence type="ECO:0000259" key="2">
    <source>
        <dbReference type="Pfam" id="PF20153"/>
    </source>
</evidence>
<reference evidence="3 4" key="1">
    <citation type="journal article" date="2019" name="Nat. Ecol. Evol.">
        <title>Megaphylogeny resolves global patterns of mushroom evolution.</title>
        <authorList>
            <person name="Varga T."/>
            <person name="Krizsan K."/>
            <person name="Foldi C."/>
            <person name="Dima B."/>
            <person name="Sanchez-Garcia M."/>
            <person name="Sanchez-Ramirez S."/>
            <person name="Szollosi G.J."/>
            <person name="Szarkandi J.G."/>
            <person name="Papp V."/>
            <person name="Albert L."/>
            <person name="Andreopoulos W."/>
            <person name="Angelini C."/>
            <person name="Antonin V."/>
            <person name="Barry K.W."/>
            <person name="Bougher N.L."/>
            <person name="Buchanan P."/>
            <person name="Buyck B."/>
            <person name="Bense V."/>
            <person name="Catcheside P."/>
            <person name="Chovatia M."/>
            <person name="Cooper J."/>
            <person name="Damon W."/>
            <person name="Desjardin D."/>
            <person name="Finy P."/>
            <person name="Geml J."/>
            <person name="Haridas S."/>
            <person name="Hughes K."/>
            <person name="Justo A."/>
            <person name="Karasinski D."/>
            <person name="Kautmanova I."/>
            <person name="Kiss B."/>
            <person name="Kocsube S."/>
            <person name="Kotiranta H."/>
            <person name="LaButti K.M."/>
            <person name="Lechner B.E."/>
            <person name="Liimatainen K."/>
            <person name="Lipzen A."/>
            <person name="Lukacs Z."/>
            <person name="Mihaltcheva S."/>
            <person name="Morgado L.N."/>
            <person name="Niskanen T."/>
            <person name="Noordeloos M.E."/>
            <person name="Ohm R.A."/>
            <person name="Ortiz-Santana B."/>
            <person name="Ovrebo C."/>
            <person name="Racz N."/>
            <person name="Riley R."/>
            <person name="Savchenko A."/>
            <person name="Shiryaev A."/>
            <person name="Soop K."/>
            <person name="Spirin V."/>
            <person name="Szebenyi C."/>
            <person name="Tomsovsky M."/>
            <person name="Tulloss R.E."/>
            <person name="Uehling J."/>
            <person name="Grigoriev I.V."/>
            <person name="Vagvolgyi C."/>
            <person name="Papp T."/>
            <person name="Martin F.M."/>
            <person name="Miettinen O."/>
            <person name="Hibbett D.S."/>
            <person name="Nagy L.G."/>
        </authorList>
    </citation>
    <scope>NUCLEOTIDE SEQUENCE [LARGE SCALE GENOMIC DNA]</scope>
    <source>
        <strain evidence="3 4">CBS 309.79</strain>
    </source>
</reference>
<dbReference type="EMBL" id="ML178840">
    <property type="protein sequence ID" value="TFK98282.1"/>
    <property type="molecule type" value="Genomic_DNA"/>
</dbReference>
<feature type="transmembrane region" description="Helical" evidence="1">
    <location>
        <begin position="39"/>
        <end position="70"/>
    </location>
</feature>
<keyword evidence="4" id="KW-1185">Reference proteome</keyword>
<name>A0A5C3Q8G8_9AGAR</name>
<feature type="non-terminal residue" evidence="3">
    <location>
        <position position="109"/>
    </location>
</feature>
<feature type="transmembrane region" description="Helical" evidence="1">
    <location>
        <begin position="77"/>
        <end position="99"/>
    </location>
</feature>
<feature type="non-terminal residue" evidence="3">
    <location>
        <position position="1"/>
    </location>
</feature>
<dbReference type="InterPro" id="IPR045338">
    <property type="entry name" value="DUF6535"/>
</dbReference>
<sequence>ALIAVLVKQWIQAYVAPTFGTPQAQTRVRHFRFMGNEEWHVALIVGLLPTLLHLSLFLFLVGLVILLFSLDYAITTVVLFIAIMAYTAYVVTNLLPVWYPLCPYKTPLS</sequence>
<evidence type="ECO:0000313" key="3">
    <source>
        <dbReference type="EMBL" id="TFK98282.1"/>
    </source>
</evidence>
<proteinExistence type="predicted"/>
<accession>A0A5C3Q8G8</accession>
<organism evidence="3 4">
    <name type="scientific">Pterulicium gracile</name>
    <dbReference type="NCBI Taxonomy" id="1884261"/>
    <lineage>
        <taxon>Eukaryota</taxon>
        <taxon>Fungi</taxon>
        <taxon>Dikarya</taxon>
        <taxon>Basidiomycota</taxon>
        <taxon>Agaricomycotina</taxon>
        <taxon>Agaricomycetes</taxon>
        <taxon>Agaricomycetidae</taxon>
        <taxon>Agaricales</taxon>
        <taxon>Pleurotineae</taxon>
        <taxon>Pterulaceae</taxon>
        <taxon>Pterulicium</taxon>
    </lineage>
</organism>
<dbReference type="OrthoDB" id="2973393at2759"/>
<keyword evidence="1" id="KW-1133">Transmembrane helix</keyword>
<dbReference type="Proteomes" id="UP000305067">
    <property type="component" value="Unassembled WGS sequence"/>
</dbReference>
<gene>
    <name evidence="3" type="ORF">BDV98DRAFT_470985</name>
</gene>
<keyword evidence="1" id="KW-0472">Membrane</keyword>